<proteinExistence type="predicted"/>
<gene>
    <name evidence="1" type="ORF">M9H77_26532</name>
</gene>
<protein>
    <submittedName>
        <fullName evidence="1">Uncharacterized protein</fullName>
    </submittedName>
</protein>
<organism evidence="1 2">
    <name type="scientific">Catharanthus roseus</name>
    <name type="common">Madagascar periwinkle</name>
    <name type="synonym">Vinca rosea</name>
    <dbReference type="NCBI Taxonomy" id="4058"/>
    <lineage>
        <taxon>Eukaryota</taxon>
        <taxon>Viridiplantae</taxon>
        <taxon>Streptophyta</taxon>
        <taxon>Embryophyta</taxon>
        <taxon>Tracheophyta</taxon>
        <taxon>Spermatophyta</taxon>
        <taxon>Magnoliopsida</taxon>
        <taxon>eudicotyledons</taxon>
        <taxon>Gunneridae</taxon>
        <taxon>Pentapetalae</taxon>
        <taxon>asterids</taxon>
        <taxon>lamiids</taxon>
        <taxon>Gentianales</taxon>
        <taxon>Apocynaceae</taxon>
        <taxon>Rauvolfioideae</taxon>
        <taxon>Vinceae</taxon>
        <taxon>Catharanthinae</taxon>
        <taxon>Catharanthus</taxon>
    </lineage>
</organism>
<dbReference type="EMBL" id="CM044706">
    <property type="protein sequence ID" value="KAI5657739.1"/>
    <property type="molecule type" value="Genomic_DNA"/>
</dbReference>
<reference evidence="2" key="1">
    <citation type="journal article" date="2023" name="Nat. Plants">
        <title>Single-cell RNA sequencing provides a high-resolution roadmap for understanding the multicellular compartmentation of specialized metabolism.</title>
        <authorList>
            <person name="Sun S."/>
            <person name="Shen X."/>
            <person name="Li Y."/>
            <person name="Li Y."/>
            <person name="Wang S."/>
            <person name="Li R."/>
            <person name="Zhang H."/>
            <person name="Shen G."/>
            <person name="Guo B."/>
            <person name="Wei J."/>
            <person name="Xu J."/>
            <person name="St-Pierre B."/>
            <person name="Chen S."/>
            <person name="Sun C."/>
        </authorList>
    </citation>
    <scope>NUCLEOTIDE SEQUENCE [LARGE SCALE GENOMIC DNA]</scope>
</reference>
<evidence type="ECO:0000313" key="1">
    <source>
        <dbReference type="EMBL" id="KAI5657739.1"/>
    </source>
</evidence>
<name>A0ACC0AAV3_CATRO</name>
<accession>A0ACC0AAV3</accession>
<evidence type="ECO:0000313" key="2">
    <source>
        <dbReference type="Proteomes" id="UP001060085"/>
    </source>
</evidence>
<dbReference type="Proteomes" id="UP001060085">
    <property type="component" value="Linkage Group LG06"/>
</dbReference>
<keyword evidence="2" id="KW-1185">Reference proteome</keyword>
<comment type="caution">
    <text evidence="1">The sequence shown here is derived from an EMBL/GenBank/DDBJ whole genome shotgun (WGS) entry which is preliminary data.</text>
</comment>
<sequence>MMQAPPIPASRGGPLPLLSTNQLTPSLVTPTMQDPLTLASTRGLLPLSSPTQPTLSSSTQSVPDIGPSVWRPLPEDYQELLYLHRFNGPYQTWSEIPQPESDSRTGVRKHTGGSISFTEMIMKWQKDLIERFSRNKYLEELHKHQKKGEKKGKSIKRPRKMLKCQILLCPIISI</sequence>